<comment type="caution">
    <text evidence="3">The sequence shown here is derived from an EMBL/GenBank/DDBJ whole genome shotgun (WGS) entry which is preliminary data.</text>
</comment>
<accession>A0ABT1Y6Q9</accession>
<reference evidence="3 4" key="1">
    <citation type="submission" date="2022-08" db="EMBL/GenBank/DDBJ databases">
        <title>Proteogenomics of the novel Dehalobacterium formicoaceticum strain EZ94 highlights a key role of methyltransferases during anaerobic dichloromethane degradation.</title>
        <authorList>
            <person name="Wasmund K."/>
        </authorList>
    </citation>
    <scope>NUCLEOTIDE SEQUENCE [LARGE SCALE GENOMIC DNA]</scope>
    <source>
        <strain evidence="3 4">EZ94</strain>
    </source>
</reference>
<dbReference type="InterPro" id="IPR012854">
    <property type="entry name" value="Cu_amine_oxidase-like_N"/>
</dbReference>
<name>A0ABT1Y6Q9_9FIRM</name>
<dbReference type="Gene3D" id="3.30.457.10">
    <property type="entry name" value="Copper amine oxidase-like, N-terminal domain"/>
    <property type="match status" value="1"/>
</dbReference>
<organism evidence="3 4">
    <name type="scientific">Dehalobacterium formicoaceticum</name>
    <dbReference type="NCBI Taxonomy" id="51515"/>
    <lineage>
        <taxon>Bacteria</taxon>
        <taxon>Bacillati</taxon>
        <taxon>Bacillota</taxon>
        <taxon>Clostridia</taxon>
        <taxon>Eubacteriales</taxon>
        <taxon>Peptococcaceae</taxon>
        <taxon>Dehalobacterium</taxon>
    </lineage>
</organism>
<gene>
    <name evidence="3" type="ORF">NVS47_13805</name>
</gene>
<feature type="chain" id="PRO_5045569509" evidence="1">
    <location>
        <begin position="26"/>
        <end position="195"/>
    </location>
</feature>
<keyword evidence="4" id="KW-1185">Reference proteome</keyword>
<dbReference type="Proteomes" id="UP001524944">
    <property type="component" value="Unassembled WGS sequence"/>
</dbReference>
<evidence type="ECO:0000313" key="3">
    <source>
        <dbReference type="EMBL" id="MCR6546572.1"/>
    </source>
</evidence>
<keyword evidence="1" id="KW-0732">Signal</keyword>
<dbReference type="RefSeq" id="WP_257913916.1">
    <property type="nucleotide sequence ID" value="NZ_JANPWE010000008.1"/>
</dbReference>
<evidence type="ECO:0000256" key="1">
    <source>
        <dbReference type="SAM" id="SignalP"/>
    </source>
</evidence>
<dbReference type="Pfam" id="PF07833">
    <property type="entry name" value="Cu_amine_oxidN1"/>
    <property type="match status" value="1"/>
</dbReference>
<protein>
    <submittedName>
        <fullName evidence="3">Copper amine oxidase N-terminal domain-containing protein</fullName>
    </submittedName>
</protein>
<evidence type="ECO:0000313" key="4">
    <source>
        <dbReference type="Proteomes" id="UP001524944"/>
    </source>
</evidence>
<dbReference type="InterPro" id="IPR036582">
    <property type="entry name" value="Mao_N_sf"/>
</dbReference>
<feature type="domain" description="Copper amine oxidase-like N-terminal" evidence="2">
    <location>
        <begin position="92"/>
        <end position="190"/>
    </location>
</feature>
<sequence>MFRTKLKYMTLSLLCLLFIGNTAYAAETEDFFWSEAVPVPAYTENRDGTSGNMGVVIDGEKVNLKLPTYEEAIKNRVLVLVNGKYLHTVFGTGAEPFVENGRTMIPLRAIADAFGFEVDWEQSEEKIILTKDDKTIILHMGEPEILVDGETVYFEDAVPMIKNSRTFLPVGKIAEILGVQVEWDGETRTATFIAE</sequence>
<dbReference type="EMBL" id="JANPWE010000008">
    <property type="protein sequence ID" value="MCR6546572.1"/>
    <property type="molecule type" value="Genomic_DNA"/>
</dbReference>
<dbReference type="SUPFAM" id="SSF55383">
    <property type="entry name" value="Copper amine oxidase, domain N"/>
    <property type="match status" value="1"/>
</dbReference>
<feature type="signal peptide" evidence="1">
    <location>
        <begin position="1"/>
        <end position="25"/>
    </location>
</feature>
<evidence type="ECO:0000259" key="2">
    <source>
        <dbReference type="Pfam" id="PF07833"/>
    </source>
</evidence>
<proteinExistence type="predicted"/>